<dbReference type="STRING" id="1127696.HMPREF9134_00832"/>
<dbReference type="PATRIC" id="fig|1127696.3.peg.750"/>
<gene>
    <name evidence="2" type="ORF">HMPREF9134_00832</name>
</gene>
<protein>
    <submittedName>
        <fullName evidence="2">Uncharacterized protein</fullName>
    </submittedName>
</protein>
<reference evidence="2 3" key="1">
    <citation type="submission" date="2012-05" db="EMBL/GenBank/DDBJ databases">
        <authorList>
            <person name="Weinstock G."/>
            <person name="Sodergren E."/>
            <person name="Lobos E.A."/>
            <person name="Fulton L."/>
            <person name="Fulton R."/>
            <person name="Courtney L."/>
            <person name="Fronick C."/>
            <person name="O'Laughlin M."/>
            <person name="Godfrey J."/>
            <person name="Wilson R.M."/>
            <person name="Miner T."/>
            <person name="Farmer C."/>
            <person name="Delehaunty K."/>
            <person name="Cordes M."/>
            <person name="Minx P."/>
            <person name="Tomlinson C."/>
            <person name="Chen J."/>
            <person name="Wollam A."/>
            <person name="Pepin K.H."/>
            <person name="Bhonagiri V."/>
            <person name="Zhang X."/>
            <person name="Suruliraj S."/>
            <person name="Warren W."/>
            <person name="Mitreva M."/>
            <person name="Mardis E.R."/>
            <person name="Wilson R.K."/>
        </authorList>
    </citation>
    <scope>NUCLEOTIDE SEQUENCE [LARGE SCALE GENOMIC DNA]</scope>
    <source>
        <strain evidence="2 3">F0037</strain>
    </source>
</reference>
<evidence type="ECO:0000313" key="2">
    <source>
        <dbReference type="EMBL" id="EKY01772.1"/>
    </source>
</evidence>
<dbReference type="RefSeq" id="WP_005469126.1">
    <property type="nucleotide sequence ID" value="NZ_KB291045.1"/>
</dbReference>
<dbReference type="AlphaFoldDB" id="L1NEX9"/>
<dbReference type="EMBL" id="AMEQ01000024">
    <property type="protein sequence ID" value="EKY01772.1"/>
    <property type="molecule type" value="Genomic_DNA"/>
</dbReference>
<keyword evidence="1" id="KW-1133">Transmembrane helix</keyword>
<comment type="caution">
    <text evidence="2">The sequence shown here is derived from an EMBL/GenBank/DDBJ whole genome shotgun (WGS) entry which is preliminary data.</text>
</comment>
<dbReference type="Proteomes" id="UP000010408">
    <property type="component" value="Unassembled WGS sequence"/>
</dbReference>
<name>L1NEX9_9PORP</name>
<evidence type="ECO:0000256" key="1">
    <source>
        <dbReference type="SAM" id="Phobius"/>
    </source>
</evidence>
<dbReference type="HOGENOM" id="CLU_2790416_0_0_10"/>
<feature type="transmembrane region" description="Helical" evidence="1">
    <location>
        <begin position="26"/>
        <end position="47"/>
    </location>
</feature>
<proteinExistence type="predicted"/>
<organism evidence="2 3">
    <name type="scientific">Porphyromonas catoniae F0037</name>
    <dbReference type="NCBI Taxonomy" id="1127696"/>
    <lineage>
        <taxon>Bacteria</taxon>
        <taxon>Pseudomonadati</taxon>
        <taxon>Bacteroidota</taxon>
        <taxon>Bacteroidia</taxon>
        <taxon>Bacteroidales</taxon>
        <taxon>Porphyromonadaceae</taxon>
        <taxon>Porphyromonas</taxon>
    </lineage>
</organism>
<evidence type="ECO:0000313" key="3">
    <source>
        <dbReference type="Proteomes" id="UP000010408"/>
    </source>
</evidence>
<keyword evidence="1" id="KW-0472">Membrane</keyword>
<accession>L1NEX9</accession>
<sequence length="68" mass="7806">MNTIQIVCCLVAFCLAVLLDMLCHSYGYTILCLFGIAVLGVALSYDYRKQCEEAEKRKAQYQRRLHSK</sequence>
<keyword evidence="1" id="KW-0812">Transmembrane</keyword>